<reference evidence="1 2" key="1">
    <citation type="submission" date="2016-11" db="EMBL/GenBank/DDBJ databases">
        <authorList>
            <person name="Jaros S."/>
            <person name="Januszkiewicz K."/>
            <person name="Wedrychowicz H."/>
        </authorList>
    </citation>
    <scope>NUCLEOTIDE SEQUENCE [LARGE SCALE GENOMIC DNA]</scope>
    <source>
        <strain evidence="1 2">DSM 14828</strain>
    </source>
</reference>
<dbReference type="InterPro" id="IPR009296">
    <property type="entry name" value="DUF951"/>
</dbReference>
<dbReference type="OrthoDB" id="9802710at2"/>
<dbReference type="PIRSF" id="PIRSF037263">
    <property type="entry name" value="DUF951_bac"/>
    <property type="match status" value="1"/>
</dbReference>
<dbReference type="AlphaFoldDB" id="A0A1M4T584"/>
<protein>
    <recommendedName>
        <fullName evidence="3">DUF951 domain-containing protein</fullName>
    </recommendedName>
</protein>
<sequence>MDINLGDVVETKKNHPCGSNKWTVVRIGMDIKIKCSGCGRIVMLDREKFQKRVKKIIGNIK</sequence>
<dbReference type="PANTHER" id="PTHR38455:SF1">
    <property type="entry name" value="DUF951 DOMAIN-CONTAINING PROTEIN"/>
    <property type="match status" value="1"/>
</dbReference>
<dbReference type="Pfam" id="PF06107">
    <property type="entry name" value="DUF951"/>
    <property type="match status" value="1"/>
</dbReference>
<proteinExistence type="predicted"/>
<evidence type="ECO:0000313" key="1">
    <source>
        <dbReference type="EMBL" id="SHE39535.1"/>
    </source>
</evidence>
<gene>
    <name evidence="1" type="ORF">SAMN02746064_00382</name>
</gene>
<keyword evidence="2" id="KW-1185">Reference proteome</keyword>
<organism evidence="1 2">
    <name type="scientific">Alkalibacter saccharofermentans DSM 14828</name>
    <dbReference type="NCBI Taxonomy" id="1120975"/>
    <lineage>
        <taxon>Bacteria</taxon>
        <taxon>Bacillati</taxon>
        <taxon>Bacillota</taxon>
        <taxon>Clostridia</taxon>
        <taxon>Eubacteriales</taxon>
        <taxon>Eubacteriaceae</taxon>
        <taxon>Alkalibacter</taxon>
    </lineage>
</organism>
<accession>A0A1M4T584</accession>
<dbReference type="Proteomes" id="UP000184251">
    <property type="component" value="Unassembled WGS sequence"/>
</dbReference>
<dbReference type="STRING" id="1120975.SAMN02746064_00382"/>
<evidence type="ECO:0000313" key="2">
    <source>
        <dbReference type="Proteomes" id="UP000184251"/>
    </source>
</evidence>
<evidence type="ECO:0008006" key="3">
    <source>
        <dbReference type="Google" id="ProtNLM"/>
    </source>
</evidence>
<dbReference type="PANTHER" id="PTHR38455">
    <property type="entry name" value="HYPOTHETICAL CYTOSOLIC PROTEIN"/>
    <property type="match status" value="1"/>
</dbReference>
<name>A0A1M4T584_9FIRM</name>
<dbReference type="EMBL" id="FQTU01000002">
    <property type="protein sequence ID" value="SHE39535.1"/>
    <property type="molecule type" value="Genomic_DNA"/>
</dbReference>
<dbReference type="RefSeq" id="WP_073269389.1">
    <property type="nucleotide sequence ID" value="NZ_FQTU01000002.1"/>
</dbReference>